<sequence length="155" mass="18334">MGTMAFFIPFANQMTFFSSTFHDLLIVRNRFDYRFLDGRCVKECTKKIYHKLKLLGGSAIRRLKEVNKALLTLTWRTIKDRTSPWATLLRGMYGFMAENLASPKIQSSYLWKGVCDAAKELEENFCWKAIRKNYRENYRRNWTDRSKSIAKHTIT</sequence>
<keyword evidence="2" id="KW-1185">Reference proteome</keyword>
<gene>
    <name evidence="1" type="ORF">M9H77_04086</name>
</gene>
<accession>A0ACC0CDM6</accession>
<name>A0ACC0CDM6_CATRO</name>
<dbReference type="EMBL" id="CM044701">
    <property type="protein sequence ID" value="KAI5682858.1"/>
    <property type="molecule type" value="Genomic_DNA"/>
</dbReference>
<proteinExistence type="predicted"/>
<organism evidence="1 2">
    <name type="scientific">Catharanthus roseus</name>
    <name type="common">Madagascar periwinkle</name>
    <name type="synonym">Vinca rosea</name>
    <dbReference type="NCBI Taxonomy" id="4058"/>
    <lineage>
        <taxon>Eukaryota</taxon>
        <taxon>Viridiplantae</taxon>
        <taxon>Streptophyta</taxon>
        <taxon>Embryophyta</taxon>
        <taxon>Tracheophyta</taxon>
        <taxon>Spermatophyta</taxon>
        <taxon>Magnoliopsida</taxon>
        <taxon>eudicotyledons</taxon>
        <taxon>Gunneridae</taxon>
        <taxon>Pentapetalae</taxon>
        <taxon>asterids</taxon>
        <taxon>lamiids</taxon>
        <taxon>Gentianales</taxon>
        <taxon>Apocynaceae</taxon>
        <taxon>Rauvolfioideae</taxon>
        <taxon>Vinceae</taxon>
        <taxon>Catharanthinae</taxon>
        <taxon>Catharanthus</taxon>
    </lineage>
</organism>
<comment type="caution">
    <text evidence="1">The sequence shown here is derived from an EMBL/GenBank/DDBJ whole genome shotgun (WGS) entry which is preliminary data.</text>
</comment>
<protein>
    <submittedName>
        <fullName evidence="1">Uncharacterized protein</fullName>
    </submittedName>
</protein>
<evidence type="ECO:0000313" key="2">
    <source>
        <dbReference type="Proteomes" id="UP001060085"/>
    </source>
</evidence>
<dbReference type="Proteomes" id="UP001060085">
    <property type="component" value="Linkage Group LG01"/>
</dbReference>
<reference evidence="2" key="1">
    <citation type="journal article" date="2023" name="Nat. Plants">
        <title>Single-cell RNA sequencing provides a high-resolution roadmap for understanding the multicellular compartmentation of specialized metabolism.</title>
        <authorList>
            <person name="Sun S."/>
            <person name="Shen X."/>
            <person name="Li Y."/>
            <person name="Li Y."/>
            <person name="Wang S."/>
            <person name="Li R."/>
            <person name="Zhang H."/>
            <person name="Shen G."/>
            <person name="Guo B."/>
            <person name="Wei J."/>
            <person name="Xu J."/>
            <person name="St-Pierre B."/>
            <person name="Chen S."/>
            <person name="Sun C."/>
        </authorList>
    </citation>
    <scope>NUCLEOTIDE SEQUENCE [LARGE SCALE GENOMIC DNA]</scope>
</reference>
<evidence type="ECO:0000313" key="1">
    <source>
        <dbReference type="EMBL" id="KAI5682858.1"/>
    </source>
</evidence>